<evidence type="ECO:0008006" key="3">
    <source>
        <dbReference type="Google" id="ProtNLM"/>
    </source>
</evidence>
<gene>
    <name evidence="1" type="ORF">CLV84_2414</name>
</gene>
<dbReference type="EMBL" id="PTJC01000006">
    <property type="protein sequence ID" value="PPK85514.1"/>
    <property type="molecule type" value="Genomic_DNA"/>
</dbReference>
<dbReference type="NCBIfam" id="NF040656">
    <property type="entry name" value="GHMP_GYDIA"/>
    <property type="match status" value="1"/>
</dbReference>
<keyword evidence="2" id="KW-1185">Reference proteome</keyword>
<dbReference type="Proteomes" id="UP000237662">
    <property type="component" value="Unassembled WGS sequence"/>
</dbReference>
<name>A0A2S6I2V1_9BACT</name>
<accession>A0A2S6I2V1</accession>
<reference evidence="1 2" key="1">
    <citation type="submission" date="2018-02" db="EMBL/GenBank/DDBJ databases">
        <title>Genomic Encyclopedia of Archaeal and Bacterial Type Strains, Phase II (KMG-II): from individual species to whole genera.</title>
        <authorList>
            <person name="Goeker M."/>
        </authorList>
    </citation>
    <scope>NUCLEOTIDE SEQUENCE [LARGE SCALE GENOMIC DNA]</scope>
    <source>
        <strain evidence="1 2">DSM 29526</strain>
    </source>
</reference>
<evidence type="ECO:0000313" key="2">
    <source>
        <dbReference type="Proteomes" id="UP000237662"/>
    </source>
</evidence>
<dbReference type="SUPFAM" id="SSF54211">
    <property type="entry name" value="Ribosomal protein S5 domain 2-like"/>
    <property type="match status" value="1"/>
</dbReference>
<dbReference type="RefSeq" id="WP_104420011.1">
    <property type="nucleotide sequence ID" value="NZ_PTJC01000006.1"/>
</dbReference>
<sequence length="308" mass="34611">MSETVYYKHGKLLLIGEYFVLDGATALAVPTRLGQRFTVTRQPGAETTDLQWVMIDHTGSETGRLVIPRDARRQPQPPDEPVRDRLLQLFHAAEELRPGSTDVLSGSRVVCELEFPADWGLGSSSTLVSFLAEHLGVNPYALLERTFGGSGYDLACAEADAPLLYQRHGTEPKITEWDWSPDWLATTCFVHRNRKQNSRKALELYHSSDIDEEMLWEANQDARLFLQSAHLRAAARVATGYERLVADVLGLTPVREELFSDFDGEIKSLGAWGGDFVWALTEQPLEKTHAYFNERGYATVIPYNDLVL</sequence>
<comment type="caution">
    <text evidence="1">The sequence shown here is derived from an EMBL/GenBank/DDBJ whole genome shotgun (WGS) entry which is preliminary data.</text>
</comment>
<evidence type="ECO:0000313" key="1">
    <source>
        <dbReference type="EMBL" id="PPK85514.1"/>
    </source>
</evidence>
<organism evidence="1 2">
    <name type="scientific">Neolewinella xylanilytica</name>
    <dbReference type="NCBI Taxonomy" id="1514080"/>
    <lineage>
        <taxon>Bacteria</taxon>
        <taxon>Pseudomonadati</taxon>
        <taxon>Bacteroidota</taxon>
        <taxon>Saprospiria</taxon>
        <taxon>Saprospirales</taxon>
        <taxon>Lewinellaceae</taxon>
        <taxon>Neolewinella</taxon>
    </lineage>
</organism>
<dbReference type="OrthoDB" id="5288719at2"/>
<protein>
    <recommendedName>
        <fullName evidence="3">Mevalonate kinase</fullName>
    </recommendedName>
</protein>
<dbReference type="AlphaFoldDB" id="A0A2S6I2V1"/>
<dbReference type="InterPro" id="IPR020568">
    <property type="entry name" value="Ribosomal_Su5_D2-typ_SF"/>
</dbReference>
<proteinExistence type="predicted"/>
<dbReference type="InterPro" id="IPR047765">
    <property type="entry name" value="GHMP_GYDIA-like"/>
</dbReference>
<dbReference type="InterPro" id="IPR014721">
    <property type="entry name" value="Ribsml_uS5_D2-typ_fold_subgr"/>
</dbReference>
<dbReference type="Gene3D" id="3.30.230.10">
    <property type="match status" value="1"/>
</dbReference>